<keyword evidence="2" id="KW-0964">Secreted</keyword>
<dbReference type="InterPro" id="IPR055354">
    <property type="entry name" value="DUF7507"/>
</dbReference>
<feature type="transmembrane region" description="Helical" evidence="4">
    <location>
        <begin position="2136"/>
        <end position="2157"/>
    </location>
</feature>
<dbReference type="EMBL" id="CACVAX010000006">
    <property type="protein sequence ID" value="CAA6802234.1"/>
    <property type="molecule type" value="Genomic_DNA"/>
</dbReference>
<feature type="domain" description="SD-repeat containing protein B" evidence="5">
    <location>
        <begin position="1130"/>
        <end position="1239"/>
    </location>
</feature>
<feature type="domain" description="SD-repeat containing protein B" evidence="5">
    <location>
        <begin position="1487"/>
        <end position="1600"/>
    </location>
</feature>
<feature type="domain" description="CshA" evidence="6">
    <location>
        <begin position="447"/>
        <end position="539"/>
    </location>
</feature>
<evidence type="ECO:0000256" key="1">
    <source>
        <dbReference type="ARBA" id="ARBA00004613"/>
    </source>
</evidence>
<feature type="domain" description="DUF7507" evidence="7">
    <location>
        <begin position="787"/>
        <end position="855"/>
    </location>
</feature>
<dbReference type="Pfam" id="PF17210">
    <property type="entry name" value="SdrD_B"/>
    <property type="match status" value="7"/>
</dbReference>
<dbReference type="InterPro" id="IPR051417">
    <property type="entry name" value="SDr/BOS_complex"/>
</dbReference>
<feature type="domain" description="CshA" evidence="6">
    <location>
        <begin position="1631"/>
        <end position="1706"/>
    </location>
</feature>
<dbReference type="NCBIfam" id="TIGR04225">
    <property type="entry name" value="CshA_fibril_rpt"/>
    <property type="match status" value="2"/>
</dbReference>
<evidence type="ECO:0000256" key="2">
    <source>
        <dbReference type="ARBA" id="ARBA00022525"/>
    </source>
</evidence>
<dbReference type="GO" id="GO:0004035">
    <property type="term" value="F:alkaline phosphatase activity"/>
    <property type="evidence" value="ECO:0007669"/>
    <property type="project" value="UniProtKB-EC"/>
</dbReference>
<feature type="domain" description="CshA" evidence="6">
    <location>
        <begin position="1713"/>
        <end position="1803"/>
    </location>
</feature>
<feature type="domain" description="CshA" evidence="6">
    <location>
        <begin position="2029"/>
        <end position="2106"/>
    </location>
</feature>
<protein>
    <submittedName>
        <fullName evidence="8">Alkaline phosphatase (EC)</fullName>
        <ecNumber evidence="8">3.1.3.1</ecNumber>
    </submittedName>
</protein>
<feature type="domain" description="DUF7507" evidence="7">
    <location>
        <begin position="349"/>
        <end position="430"/>
    </location>
</feature>
<evidence type="ECO:0000259" key="7">
    <source>
        <dbReference type="Pfam" id="PF24346"/>
    </source>
</evidence>
<evidence type="ECO:0000256" key="3">
    <source>
        <dbReference type="ARBA" id="ARBA00022729"/>
    </source>
</evidence>
<dbReference type="GO" id="GO:0005576">
    <property type="term" value="C:extracellular region"/>
    <property type="evidence" value="ECO:0007669"/>
    <property type="project" value="UniProtKB-SubCell"/>
</dbReference>
<feature type="domain" description="SD-repeat containing protein B" evidence="5">
    <location>
        <begin position="1245"/>
        <end position="1360"/>
    </location>
</feature>
<organism evidence="8">
    <name type="scientific">uncultured Sulfurovum sp</name>
    <dbReference type="NCBI Taxonomy" id="269237"/>
    <lineage>
        <taxon>Bacteria</taxon>
        <taxon>Pseudomonadati</taxon>
        <taxon>Campylobacterota</taxon>
        <taxon>Epsilonproteobacteria</taxon>
        <taxon>Campylobacterales</taxon>
        <taxon>Sulfurovaceae</taxon>
        <taxon>Sulfurovum</taxon>
        <taxon>environmental samples</taxon>
    </lineage>
</organism>
<dbReference type="Pfam" id="PF19076">
    <property type="entry name" value="CshA_repeat"/>
    <property type="match status" value="4"/>
</dbReference>
<dbReference type="InterPro" id="IPR033764">
    <property type="entry name" value="Sdr_B"/>
</dbReference>
<keyword evidence="8" id="KW-0378">Hydrolase</keyword>
<keyword evidence="3" id="KW-0732">Signal</keyword>
<dbReference type="PANTHER" id="PTHR23303:SF15">
    <property type="entry name" value="COLOSSIN-A"/>
    <property type="match status" value="1"/>
</dbReference>
<reference evidence="8" key="1">
    <citation type="submission" date="2020-01" db="EMBL/GenBank/DDBJ databases">
        <authorList>
            <person name="Meier V. D."/>
            <person name="Meier V D."/>
        </authorList>
    </citation>
    <scope>NUCLEOTIDE SEQUENCE</scope>
    <source>
        <strain evidence="8">HLG_WM_MAG_04</strain>
    </source>
</reference>
<dbReference type="Gene3D" id="2.60.40.10">
    <property type="entry name" value="Immunoglobulins"/>
    <property type="match status" value="7"/>
</dbReference>
<dbReference type="PANTHER" id="PTHR23303">
    <property type="entry name" value="CARBOXYPEPTIDASE REGULATORY REGION-CONTAINING"/>
    <property type="match status" value="1"/>
</dbReference>
<accession>A0A6S6SAV4</accession>
<gene>
    <name evidence="8" type="ORF">HELGO_WM2096</name>
</gene>
<dbReference type="Pfam" id="PF24346">
    <property type="entry name" value="DUF7507"/>
    <property type="match status" value="2"/>
</dbReference>
<feature type="domain" description="SD-repeat containing protein B" evidence="5">
    <location>
        <begin position="670"/>
        <end position="781"/>
    </location>
</feature>
<evidence type="ECO:0000259" key="6">
    <source>
        <dbReference type="Pfam" id="PF19076"/>
    </source>
</evidence>
<name>A0A6S6SAV4_9BACT</name>
<dbReference type="InterPro" id="IPR013783">
    <property type="entry name" value="Ig-like_fold"/>
</dbReference>
<keyword evidence="4" id="KW-0472">Membrane</keyword>
<proteinExistence type="predicted"/>
<dbReference type="Pfam" id="PF17963">
    <property type="entry name" value="Big_9"/>
    <property type="match status" value="1"/>
</dbReference>
<feature type="domain" description="SD-repeat containing protein B" evidence="5">
    <location>
        <begin position="899"/>
        <end position="1008"/>
    </location>
</feature>
<evidence type="ECO:0000313" key="8">
    <source>
        <dbReference type="EMBL" id="CAA6802234.1"/>
    </source>
</evidence>
<evidence type="ECO:0000259" key="5">
    <source>
        <dbReference type="Pfam" id="PF17210"/>
    </source>
</evidence>
<feature type="domain" description="SD-repeat containing protein B" evidence="5">
    <location>
        <begin position="1372"/>
        <end position="1481"/>
    </location>
</feature>
<keyword evidence="4" id="KW-0812">Transmembrane</keyword>
<feature type="domain" description="SD-repeat containing protein B" evidence="5">
    <location>
        <begin position="1014"/>
        <end position="1124"/>
    </location>
</feature>
<sequence length="2160" mass="234231">MREYTSFLYRIKIFFLLLVFISVSSFATGLSCSEGYSKYDKYNLWTAGQNEDALYHIALDIDGSKEDIIIDNVWTRDGNTNNQSFEQFKFMFTTKKCVEKSYNNGTGTCSPEEVLKTTDYTKDIKNISSDNNEFTDFGKIILPKDAVYIKLVHRTSPRFGDVHDTSLNSVEFRGFCYKKVPKVETPKPKFTCSTGYIKYLKDIYTLGRNDSSNLTTDLFNLGNNINEIDIEKVWTYDGNDNVQPNEQFKLIFTDTSGGAVMAQTKYTTDIDNTIGAIGNTQFSNLGITALPIGNKRVKLVHRADSNYADNLTYYNSVTFKGMCYKLKEAPLANPKVEIEVATNGNDADKPTGPSIGFDETVTWTYVIKNTGNVDLNNIVVTDNKLNEVCTVVSLAVGMSKTCTKTAKAVEGQYANVGTVKAKSPQNIEVSASDPSHYIGDSKVITPPVVQDDSKTGKTGEAVTLDTLLNDKSTDAALNPKSVVIVDVNVVDEGKKLVVKNEGTWTVNVNTGKITFSPKVGYTSDPTPIKYTVEDLNGNVSNEGTERIDYPQTKPVAENDVKIGERCKAVSLDILTNDSDPENDLNTSHVNFIFPNDWIGSDTDNDGDIDNVLVPEVGTWSLNSNGQALFSPSNDCAMNPEAISYTVTDKTRQVSNQATITVTYPEAEQSSIGDFIWFDADKNGQQDNGESGLVGVTVELYDANDELNTTTVTDENGTYAFVNLDAGEYKLKIILKEGYDFSPKSVEGVSSELDSDVHTDTGKTDFIVLSEGENNTSIDVGMFITAKSSIKIVKTTNSGNVVNIIEGDVVTWTYVVTNNGNTLISNLVVSDDKEGVISDCNGDNTLNPGQSMTCIKNGVAILGAYNNIGKVEGVDSAGKKLLAEDKSAYVGQSTPVLVGTVGDYIWLDSNRNGLQDADELPLQDIGVELFDKEKKRIQSTKSDVSGKYLFKDILAGQYYVKFIVPNGYTVTLKEAGENRDNDSNANSTGITALFELVEGANDLSMDLGMFPALTNLGDSVFLDTNANGIQDTNENEGIPNVNVKLYSEDNKLLSTTKTSSMGTYLFRNLVPANYYIIFDVPNTYKVSPQNQGVNESADSDADSSGKTGIISLIGGQDNKTVDMGLYQEGIKVGDRVFYDTNKNGIQDEGETGVADVTVNLHSVNKNDEVLTTKTTASGIYLFDNVVAGEYYIIFNAPAGYTITKANQGSTEQDSNPNASGRTANFMLVAGTQDSTIDMGIYQDVVSYGDRVFLDTNHNGLQDIDEKGVRDINVTVTSANSDFSRSMLTDENGNYLFMNLPAGEYSLEFSSIPYGYIITEKDVNNNANDLIDSDAFLENEKIITEVALLTPGKNDLSWDLGIYKTVCLPGKSVVGNLVFEDFNKDGIQDIGEHGVANVAVTLFNNDTEEKVEQTVTDENGLYEFAHVDPEFNYYVQFSIPNGYVVSPQDQDNDTIDSDADETGKTEVIVLETDQINATVDMGIYREGSTLGDKVFFDDFNGVSNGIQEAGELGANDIKVTLYSADGAELNTTRTNVSGEYHFTNVLQGRYSIGFSELPAGYIFATAKQGNDDEKDSDVNSNGRTEIIVVNGSVNITSIDAGLKKVSTGISVNDIKRGVIGKNVTLDVLANDTEGTFNFDVSTVRLTSIPNGAILSEDGRTLTVPNQGVWRVNPKTGAITFTPNEGFVGDPTAIAYTVQDTQGNETGAEVEVDYPPLANDDSVNAQRGQQVIIYVLENDANTSSPLDTTSVRLIDSSSADEVEMLTVLGEGTWNVNIDGSVTFTPEEGLVSNPTAIQYIVRELAGDISNRATISILYPDAVDDIVIVPTGTTGEIIVNVAENDSNNTVSTTITIGCEEEGVQTLVVEGEGIWQVVENGSISFMPEDGFVAEPTDIFYTIGLVSEERSNCARVDIRRELLALDDQSTLNVGSLTLINILNNDLGALNAQSVQLVFPLNQVAGSTLSADGRTLIVPGEGAWHVNDLGIVSFISEDGLTGVPTPIRYTVENNNGLISNIATITLVEGGVSIEANDDRGTANGAEPVIINVLENDTGDINSSSVRIIRANGDEVLSYVVPSEGTWTVNEDGSITFRGETGFVGTPTPIRYIVNNNSTLVLSDTAVVSINGTCDCRPYEKSIPAMGQLAAFIMLVLTLLISIFFFRKE</sequence>
<dbReference type="EC" id="3.1.3.1" evidence="8"/>
<keyword evidence="4" id="KW-1133">Transmembrane helix</keyword>
<evidence type="ECO:0000256" key="4">
    <source>
        <dbReference type="SAM" id="Phobius"/>
    </source>
</evidence>
<dbReference type="InterPro" id="IPR026395">
    <property type="entry name" value="CshA_fibril"/>
</dbReference>
<dbReference type="SUPFAM" id="SSF117074">
    <property type="entry name" value="Hypothetical protein PA1324"/>
    <property type="match status" value="7"/>
</dbReference>
<comment type="subcellular location">
    <subcellularLocation>
        <location evidence="1">Secreted</location>
    </subcellularLocation>
</comment>
<dbReference type="PROSITE" id="PS51257">
    <property type="entry name" value="PROKAR_LIPOPROTEIN"/>
    <property type="match status" value="1"/>
</dbReference>